<organism evidence="1 2">
    <name type="scientific">Colocasia esculenta</name>
    <name type="common">Wild taro</name>
    <name type="synonym">Arum esculentum</name>
    <dbReference type="NCBI Taxonomy" id="4460"/>
    <lineage>
        <taxon>Eukaryota</taxon>
        <taxon>Viridiplantae</taxon>
        <taxon>Streptophyta</taxon>
        <taxon>Embryophyta</taxon>
        <taxon>Tracheophyta</taxon>
        <taxon>Spermatophyta</taxon>
        <taxon>Magnoliopsida</taxon>
        <taxon>Liliopsida</taxon>
        <taxon>Araceae</taxon>
        <taxon>Aroideae</taxon>
        <taxon>Colocasieae</taxon>
        <taxon>Colocasia</taxon>
    </lineage>
</organism>
<dbReference type="Gene3D" id="3.30.559.10">
    <property type="entry name" value="Chloramphenicol acetyltransferase-like domain"/>
    <property type="match status" value="1"/>
</dbReference>
<keyword evidence="2" id="KW-1185">Reference proteome</keyword>
<evidence type="ECO:0000313" key="2">
    <source>
        <dbReference type="Proteomes" id="UP000652761"/>
    </source>
</evidence>
<evidence type="ECO:0000313" key="1">
    <source>
        <dbReference type="EMBL" id="MQM03027.1"/>
    </source>
</evidence>
<dbReference type="Pfam" id="PF02458">
    <property type="entry name" value="Transferase"/>
    <property type="match status" value="1"/>
</dbReference>
<comment type="caution">
    <text evidence="1">The sequence shown here is derived from an EMBL/GenBank/DDBJ whole genome shotgun (WGS) entry which is preliminary data.</text>
</comment>
<dbReference type="OrthoDB" id="963013at2759"/>
<name>A0A843W6Q0_COLES</name>
<sequence>MDDAYVRSAMDCLHLQPDLSKVRAGGHIYRSPNLKMNSWVQLPLYDADFGWGWLVFIGPTRTLCEGMAHVFPRPATVDGLTLVIALQTTAKERFKAIFYDF</sequence>
<accession>A0A843W6Q0</accession>
<dbReference type="EMBL" id="NMUH01002962">
    <property type="protein sequence ID" value="MQM03027.1"/>
    <property type="molecule type" value="Genomic_DNA"/>
</dbReference>
<proteinExistence type="predicted"/>
<reference evidence="1" key="1">
    <citation type="submission" date="2017-07" db="EMBL/GenBank/DDBJ databases">
        <title>Taro Niue Genome Assembly and Annotation.</title>
        <authorList>
            <person name="Atibalentja N."/>
            <person name="Keating K."/>
            <person name="Fields C.J."/>
        </authorList>
    </citation>
    <scope>NUCLEOTIDE SEQUENCE</scope>
    <source>
        <strain evidence="1">Niue_2</strain>
        <tissue evidence="1">Leaf</tissue>
    </source>
</reference>
<dbReference type="Proteomes" id="UP000652761">
    <property type="component" value="Unassembled WGS sequence"/>
</dbReference>
<dbReference type="InterPro" id="IPR023213">
    <property type="entry name" value="CAT-like_dom_sf"/>
</dbReference>
<dbReference type="AlphaFoldDB" id="A0A843W6Q0"/>
<protein>
    <submittedName>
        <fullName evidence="1">Uncharacterized protein</fullName>
    </submittedName>
</protein>
<gene>
    <name evidence="1" type="ORF">Taro_035804</name>
</gene>